<protein>
    <submittedName>
        <fullName evidence="1">Putative terminase</fullName>
    </submittedName>
</protein>
<accession>A0A6M3KSU9</accession>
<organism evidence="1">
    <name type="scientific">viral metagenome</name>
    <dbReference type="NCBI Taxonomy" id="1070528"/>
    <lineage>
        <taxon>unclassified sequences</taxon>
        <taxon>metagenomes</taxon>
        <taxon>organismal metagenomes</taxon>
    </lineage>
</organism>
<evidence type="ECO:0000313" key="1">
    <source>
        <dbReference type="EMBL" id="QJA84358.1"/>
    </source>
</evidence>
<dbReference type="Gene3D" id="3.30.420.280">
    <property type="match status" value="1"/>
</dbReference>
<dbReference type="InterPro" id="IPR027417">
    <property type="entry name" value="P-loop_NTPase"/>
</dbReference>
<dbReference type="Gene3D" id="3.40.50.300">
    <property type="entry name" value="P-loop containing nucleotide triphosphate hydrolases"/>
    <property type="match status" value="1"/>
</dbReference>
<dbReference type="AlphaFoldDB" id="A0A6M3KSU9"/>
<proteinExistence type="predicted"/>
<sequence>MFAPWWLWREAGRCGAGDYLAATATYDLFKLKLLPEMRRVFEEELHWGRFLASERVLLSNDGKTRIILRSANAPGGLESATVKAAILDECGQDSFRLESWEAVQRRLSLSQGRCLLTTTPYNLGWLKSQIADRWRSGDPDYDLINFPSIQNPAFPRAEYERARRTLPKWKWDLFYNGIFTRPAGLIYEDYEDEAMAIEPIPLPAEWPRYVGIDFGAVNTALVWIAEDTARKAYYIYRESLEGGLSTAQHAAKALMNATSERVAGWYGGSKSETQQRMDWKAAGIQTHAPPVSDVEAGIDRVIELFKTKRLYVFKTCSGMRDELGTYSREVDDAGQPTEKIRDKETFHRLDALRYVIAGCTRGSDRSLVGFA</sequence>
<dbReference type="EMBL" id="MT142528">
    <property type="protein sequence ID" value="QJA84358.1"/>
    <property type="molecule type" value="Genomic_DNA"/>
</dbReference>
<gene>
    <name evidence="1" type="ORF">MM415A00199_0015</name>
</gene>
<name>A0A6M3KSU9_9ZZZZ</name>
<reference evidence="1" key="1">
    <citation type="submission" date="2020-03" db="EMBL/GenBank/DDBJ databases">
        <title>The deep terrestrial virosphere.</title>
        <authorList>
            <person name="Holmfeldt K."/>
            <person name="Nilsson E."/>
            <person name="Simone D."/>
            <person name="Lopez-Fernandez M."/>
            <person name="Wu X."/>
            <person name="de Brujin I."/>
            <person name="Lundin D."/>
            <person name="Andersson A."/>
            <person name="Bertilsson S."/>
            <person name="Dopson M."/>
        </authorList>
    </citation>
    <scope>NUCLEOTIDE SEQUENCE</scope>
    <source>
        <strain evidence="1">MM415A00199</strain>
    </source>
</reference>